<proteinExistence type="predicted"/>
<dbReference type="Proteomes" id="UP000077266">
    <property type="component" value="Unassembled WGS sequence"/>
</dbReference>
<dbReference type="InParanoid" id="A0A165MV63"/>
<dbReference type="OrthoDB" id="2266637at2759"/>
<sequence length="167" mass="18867">MGQDLHAVLELCEQTPKAYLCEIKSWIAMRQQKIVSKSALHNILRSVGYTYKHLRKEAAEHDEEHRAVFHHITTAPSTVTMAVLLPTLVQLLQHRLRVVSDICPALTLDGYIAVKIVEDSFDGTEFTSYILSEVLPHMNPFPGKRSVLIMDNCHIHKSAVLRAAVKM</sequence>
<dbReference type="AlphaFoldDB" id="A0A165MV63"/>
<protein>
    <recommendedName>
        <fullName evidence="3">Tc1-like transposase DDE domain-containing protein</fullName>
    </recommendedName>
</protein>
<gene>
    <name evidence="1" type="ORF">EXIGLDRAFT_762271</name>
</gene>
<reference evidence="1 2" key="1">
    <citation type="journal article" date="2016" name="Mol. Biol. Evol.">
        <title>Comparative Genomics of Early-Diverging Mushroom-Forming Fungi Provides Insights into the Origins of Lignocellulose Decay Capabilities.</title>
        <authorList>
            <person name="Nagy L.G."/>
            <person name="Riley R."/>
            <person name="Tritt A."/>
            <person name="Adam C."/>
            <person name="Daum C."/>
            <person name="Floudas D."/>
            <person name="Sun H."/>
            <person name="Yadav J.S."/>
            <person name="Pangilinan J."/>
            <person name="Larsson K.H."/>
            <person name="Matsuura K."/>
            <person name="Barry K."/>
            <person name="Labutti K."/>
            <person name="Kuo R."/>
            <person name="Ohm R.A."/>
            <person name="Bhattacharya S.S."/>
            <person name="Shirouzu T."/>
            <person name="Yoshinaga Y."/>
            <person name="Martin F.M."/>
            <person name="Grigoriev I.V."/>
            <person name="Hibbett D.S."/>
        </authorList>
    </citation>
    <scope>NUCLEOTIDE SEQUENCE [LARGE SCALE GENOMIC DNA]</scope>
    <source>
        <strain evidence="1 2">HHB12029</strain>
    </source>
</reference>
<organism evidence="1 2">
    <name type="scientific">Exidia glandulosa HHB12029</name>
    <dbReference type="NCBI Taxonomy" id="1314781"/>
    <lineage>
        <taxon>Eukaryota</taxon>
        <taxon>Fungi</taxon>
        <taxon>Dikarya</taxon>
        <taxon>Basidiomycota</taxon>
        <taxon>Agaricomycotina</taxon>
        <taxon>Agaricomycetes</taxon>
        <taxon>Auriculariales</taxon>
        <taxon>Exidiaceae</taxon>
        <taxon>Exidia</taxon>
    </lineage>
</organism>
<accession>A0A165MV63</accession>
<evidence type="ECO:0000313" key="1">
    <source>
        <dbReference type="EMBL" id="KZV99808.1"/>
    </source>
</evidence>
<dbReference type="STRING" id="1314781.A0A165MV63"/>
<evidence type="ECO:0000313" key="2">
    <source>
        <dbReference type="Proteomes" id="UP000077266"/>
    </source>
</evidence>
<name>A0A165MV63_EXIGL</name>
<evidence type="ECO:0008006" key="3">
    <source>
        <dbReference type="Google" id="ProtNLM"/>
    </source>
</evidence>
<dbReference type="EMBL" id="KV425906">
    <property type="protein sequence ID" value="KZV99808.1"/>
    <property type="molecule type" value="Genomic_DNA"/>
</dbReference>
<keyword evidence="2" id="KW-1185">Reference proteome</keyword>